<evidence type="ECO:0000313" key="2">
    <source>
        <dbReference type="Proteomes" id="UP000287651"/>
    </source>
</evidence>
<protein>
    <submittedName>
        <fullName evidence="1">Uncharacterized protein</fullName>
    </submittedName>
</protein>
<dbReference type="Proteomes" id="UP000287651">
    <property type="component" value="Unassembled WGS sequence"/>
</dbReference>
<sequence length="96" mass="10838">MIARCQGPLKNTWSDVAWHGIMLVGLCRVECMARLPEALAVINILQEPEITFEMGEAEYPDHDDNLVISVKISNAQVKRVMVVTENFTDVLYLDAF</sequence>
<gene>
    <name evidence="1" type="ORF">B296_00002069</name>
</gene>
<accession>A0A427AW44</accession>
<proteinExistence type="predicted"/>
<name>A0A427AW44_ENSVE</name>
<comment type="caution">
    <text evidence="1">The sequence shown here is derived from an EMBL/GenBank/DDBJ whole genome shotgun (WGS) entry which is preliminary data.</text>
</comment>
<reference evidence="1 2" key="1">
    <citation type="journal article" date="2014" name="Agronomy (Basel)">
        <title>A Draft Genome Sequence for Ensete ventricosum, the Drought-Tolerant Tree Against Hunger.</title>
        <authorList>
            <person name="Harrison J."/>
            <person name="Moore K.A."/>
            <person name="Paszkiewicz K."/>
            <person name="Jones T."/>
            <person name="Grant M."/>
            <person name="Ambacheew D."/>
            <person name="Muzemil S."/>
            <person name="Studholme D.J."/>
        </authorList>
    </citation>
    <scope>NUCLEOTIDE SEQUENCE [LARGE SCALE GENOMIC DNA]</scope>
</reference>
<organism evidence="1 2">
    <name type="scientific">Ensete ventricosum</name>
    <name type="common">Abyssinian banana</name>
    <name type="synonym">Musa ensete</name>
    <dbReference type="NCBI Taxonomy" id="4639"/>
    <lineage>
        <taxon>Eukaryota</taxon>
        <taxon>Viridiplantae</taxon>
        <taxon>Streptophyta</taxon>
        <taxon>Embryophyta</taxon>
        <taxon>Tracheophyta</taxon>
        <taxon>Spermatophyta</taxon>
        <taxon>Magnoliopsida</taxon>
        <taxon>Liliopsida</taxon>
        <taxon>Zingiberales</taxon>
        <taxon>Musaceae</taxon>
        <taxon>Ensete</taxon>
    </lineage>
</organism>
<dbReference type="EMBL" id="AMZH03001134">
    <property type="protein sequence ID" value="RRT80472.1"/>
    <property type="molecule type" value="Genomic_DNA"/>
</dbReference>
<evidence type="ECO:0000313" key="1">
    <source>
        <dbReference type="EMBL" id="RRT80472.1"/>
    </source>
</evidence>
<dbReference type="AlphaFoldDB" id="A0A427AW44"/>